<evidence type="ECO:0000313" key="2">
    <source>
        <dbReference type="Proteomes" id="UP000198307"/>
    </source>
</evidence>
<dbReference type="EMBL" id="FZQB01000015">
    <property type="protein sequence ID" value="SNT76124.1"/>
    <property type="molecule type" value="Genomic_DNA"/>
</dbReference>
<reference evidence="1 2" key="1">
    <citation type="submission" date="2017-07" db="EMBL/GenBank/DDBJ databases">
        <authorList>
            <person name="Sun Z.S."/>
            <person name="Albrecht U."/>
            <person name="Echele G."/>
            <person name="Lee C.C."/>
        </authorList>
    </citation>
    <scope>NUCLEOTIDE SEQUENCE [LARGE SCALE GENOMIC DNA]</scope>
    <source>
        <strain evidence="1 2">DSM 14827</strain>
    </source>
</reference>
<organism evidence="1 2">
    <name type="scientific">Paracoccus seriniphilus</name>
    <dbReference type="NCBI Taxonomy" id="184748"/>
    <lineage>
        <taxon>Bacteria</taxon>
        <taxon>Pseudomonadati</taxon>
        <taxon>Pseudomonadota</taxon>
        <taxon>Alphaproteobacteria</taxon>
        <taxon>Rhodobacterales</taxon>
        <taxon>Paracoccaceae</taxon>
        <taxon>Paracoccus</taxon>
    </lineage>
</organism>
<dbReference type="Pfam" id="PF05035">
    <property type="entry name" value="DGOK"/>
    <property type="match status" value="1"/>
</dbReference>
<dbReference type="Gene3D" id="3.30.420.310">
    <property type="entry name" value="2-keto-3-deoxy-galactonokinase, C-terminal domain"/>
    <property type="match status" value="1"/>
</dbReference>
<keyword evidence="1" id="KW-0808">Transferase</keyword>
<dbReference type="InterPro" id="IPR042257">
    <property type="entry name" value="DGOK_C"/>
</dbReference>
<dbReference type="GO" id="GO:0034194">
    <property type="term" value="P:D-galactonate catabolic process"/>
    <property type="evidence" value="ECO:0007669"/>
    <property type="project" value="InterPro"/>
</dbReference>
<sequence length="297" mass="30913">MSKPEMIAVHCLSDHLKLWVMGSDGTLVAQRAGDSPASSDHAALQQAILRLLDGEIAHGQNLSVICCGHELGGAASVPCGIGAWEDAPYLPADQPGLSGITYLPGIVQQRPAARLSGEETAIAGFLIQNEKFDGVALCLTPAQSSWVHISASEAVSFRNFVTPQLSAALSPPMNAKAEADGIADDSDFLGAVEQAMTRPAAIAAEIGSIRAEMQLSALPADRARARLNGLLIGIELAAARPYWLGQQVAVIGDGPWTGLYSGALSAQGLQPRQVSSSAMTLAGMARAHMAKERGKTT</sequence>
<dbReference type="Proteomes" id="UP000198307">
    <property type="component" value="Unassembled WGS sequence"/>
</dbReference>
<dbReference type="GO" id="GO:0008671">
    <property type="term" value="F:2-dehydro-3-deoxygalactonokinase activity"/>
    <property type="evidence" value="ECO:0007669"/>
    <property type="project" value="InterPro"/>
</dbReference>
<proteinExistence type="predicted"/>
<dbReference type="AlphaFoldDB" id="A0A239Q0T7"/>
<accession>A0A239Q0T7</accession>
<name>A0A239Q0T7_9RHOB</name>
<dbReference type="InterPro" id="IPR007729">
    <property type="entry name" value="DGOK"/>
</dbReference>
<keyword evidence="1" id="KW-0418">Kinase</keyword>
<protein>
    <submittedName>
        <fullName evidence="1">2-dehydro-3-deoxygalactonokinase</fullName>
    </submittedName>
</protein>
<evidence type="ECO:0000313" key="1">
    <source>
        <dbReference type="EMBL" id="SNT76124.1"/>
    </source>
</evidence>
<gene>
    <name evidence="1" type="ORF">SAMN05444959_11578</name>
</gene>
<keyword evidence="2" id="KW-1185">Reference proteome</keyword>
<dbReference type="RefSeq" id="WP_179217768.1">
    <property type="nucleotide sequence ID" value="NZ_FZQB01000015.1"/>
</dbReference>